<comment type="caution">
    <text evidence="2">The sequence shown here is derived from an EMBL/GenBank/DDBJ whole genome shotgun (WGS) entry which is preliminary data.</text>
</comment>
<proteinExistence type="predicted"/>
<reference evidence="2 3" key="1">
    <citation type="submission" date="2017-11" db="EMBL/GenBank/DDBJ databases">
        <title>Molecular characterization of Burkholderia pseudomallei and closely related isolates from Vietnam.</title>
        <authorList>
            <person name="Ustinov D.V."/>
            <person name="Antonov A.S."/>
            <person name="Avdusheva E.F."/>
            <person name="Shpak I.M."/>
            <person name="Zakharova I.B."/>
            <person name="Thi L.A."/>
            <person name="Teteryatnikova N."/>
            <person name="Lopasteyskaya Y.A."/>
            <person name="Kuzyutina J.A."/>
            <person name="Ngo T.N."/>
            <person name="Victorov D.V."/>
        </authorList>
    </citation>
    <scope>NUCLEOTIDE SEQUENCE [LARGE SCALE GENOMIC DNA]</scope>
    <source>
        <strain evidence="2 3">V1512</strain>
    </source>
</reference>
<evidence type="ECO:0000313" key="2">
    <source>
        <dbReference type="EMBL" id="PJO64580.1"/>
    </source>
</evidence>
<dbReference type="Proteomes" id="UP000231878">
    <property type="component" value="Unassembled WGS sequence"/>
</dbReference>
<organism evidence="2 3">
    <name type="scientific">Burkholderia pseudomallei</name>
    <name type="common">Pseudomonas pseudomallei</name>
    <dbReference type="NCBI Taxonomy" id="28450"/>
    <lineage>
        <taxon>Bacteria</taxon>
        <taxon>Pseudomonadati</taxon>
        <taxon>Pseudomonadota</taxon>
        <taxon>Betaproteobacteria</taxon>
        <taxon>Burkholderiales</taxon>
        <taxon>Burkholderiaceae</taxon>
        <taxon>Burkholderia</taxon>
        <taxon>pseudomallei group</taxon>
    </lineage>
</organism>
<evidence type="ECO:0000256" key="1">
    <source>
        <dbReference type="SAM" id="MobiDB-lite"/>
    </source>
</evidence>
<protein>
    <submittedName>
        <fullName evidence="2">Uncharacterized protein</fullName>
    </submittedName>
</protein>
<accession>A0AAX0U7Z5</accession>
<name>A0AAX0U7Z5_BURPE</name>
<sequence>MAEAASRAVRHRPRPCESARSRHDEPNRIGNWPIPPPGRPAARPSIPTSHRPSHPSPSRPTLDRPPPPARGRIPAAA</sequence>
<feature type="region of interest" description="Disordered" evidence="1">
    <location>
        <begin position="1"/>
        <end position="77"/>
    </location>
</feature>
<dbReference type="EMBL" id="PHRB01000020">
    <property type="protein sequence ID" value="PJO64580.1"/>
    <property type="molecule type" value="Genomic_DNA"/>
</dbReference>
<feature type="compositionally biased region" description="Pro residues" evidence="1">
    <location>
        <begin position="54"/>
        <end position="69"/>
    </location>
</feature>
<feature type="compositionally biased region" description="Low complexity" evidence="1">
    <location>
        <begin position="40"/>
        <end position="50"/>
    </location>
</feature>
<dbReference type="AlphaFoldDB" id="A0AAX0U7Z5"/>
<feature type="compositionally biased region" description="Basic and acidic residues" evidence="1">
    <location>
        <begin position="14"/>
        <end position="27"/>
    </location>
</feature>
<evidence type="ECO:0000313" key="3">
    <source>
        <dbReference type="Proteomes" id="UP000231878"/>
    </source>
</evidence>
<gene>
    <name evidence="2" type="ORF">CWD88_20200</name>
</gene>